<keyword evidence="1" id="KW-0812">Transmembrane</keyword>
<sequence>MNILNRFKIKNYTMLLKYLLTGAVGFGFGSFFPFKFYPEVSFNAMGYANPNIIGLLIFGAIGGVSLGIMSRNTKKILYLALLGSIGIPIGFIMSFVFLYPFTVLILFFLSFLLPQSFLPFLMFFISFLFGGLITGIFYGIASKNIKKILCMSIAGGLGFAFGALFVFKISIIIYGISNMPPKSPLFWGLSAYIIFGTITGIFLALGMYFAEKTSISK</sequence>
<feature type="transmembrane region" description="Helical" evidence="1">
    <location>
        <begin position="153"/>
        <end position="177"/>
    </location>
</feature>
<feature type="transmembrane region" description="Helical" evidence="1">
    <location>
        <begin position="12"/>
        <end position="32"/>
    </location>
</feature>
<comment type="caution">
    <text evidence="2">The sequence shown here is derived from an EMBL/GenBank/DDBJ whole genome shotgun (WGS) entry which is preliminary data.</text>
</comment>
<proteinExistence type="predicted"/>
<evidence type="ECO:0000313" key="2">
    <source>
        <dbReference type="EMBL" id="RZB32891.1"/>
    </source>
</evidence>
<evidence type="ECO:0000256" key="1">
    <source>
        <dbReference type="SAM" id="Phobius"/>
    </source>
</evidence>
<dbReference type="AlphaFoldDB" id="A0A8B3S4S7"/>
<feature type="transmembrane region" description="Helical" evidence="1">
    <location>
        <begin position="121"/>
        <end position="141"/>
    </location>
</feature>
<feature type="transmembrane region" description="Helical" evidence="1">
    <location>
        <begin position="52"/>
        <end position="69"/>
    </location>
</feature>
<feature type="transmembrane region" description="Helical" evidence="1">
    <location>
        <begin position="189"/>
        <end position="210"/>
    </location>
</feature>
<dbReference type="EMBL" id="RPGO01000004">
    <property type="protein sequence ID" value="RZB32891.1"/>
    <property type="molecule type" value="Genomic_DNA"/>
</dbReference>
<keyword evidence="1" id="KW-0472">Membrane</keyword>
<keyword evidence="1" id="KW-1133">Transmembrane helix</keyword>
<feature type="transmembrane region" description="Helical" evidence="1">
    <location>
        <begin position="76"/>
        <end position="109"/>
    </location>
</feature>
<protein>
    <submittedName>
        <fullName evidence="2">Uncharacterized protein</fullName>
    </submittedName>
</protein>
<organism evidence="2 3">
    <name type="scientific">Candidatus Argoarchaeum ethanivorans</name>
    <dbReference type="NCBI Taxonomy" id="2608793"/>
    <lineage>
        <taxon>Archaea</taxon>
        <taxon>Methanobacteriati</taxon>
        <taxon>Methanobacteriota</taxon>
        <taxon>Stenosarchaea group</taxon>
        <taxon>Methanomicrobia</taxon>
        <taxon>Methanosarcinales</taxon>
        <taxon>Methanosarcinales incertae sedis</taxon>
        <taxon>GOM Arc I cluster</taxon>
        <taxon>Candidatus Argoarchaeum</taxon>
    </lineage>
</organism>
<name>A0A8B3S4S7_9EURY</name>
<reference evidence="3" key="1">
    <citation type="submission" date="2019-01" db="EMBL/GenBank/DDBJ databases">
        <title>Anaerobic oxidation of ethane by archaea from a marine hydrocarbon seep.</title>
        <authorList>
            <person name="Musat F."/>
        </authorList>
    </citation>
    <scope>NUCLEOTIDE SEQUENCE [LARGE SCALE GENOMIC DNA]</scope>
</reference>
<dbReference type="Proteomes" id="UP000291831">
    <property type="component" value="Unassembled WGS sequence"/>
</dbReference>
<accession>A0A8B3S4S7</accession>
<evidence type="ECO:0000313" key="3">
    <source>
        <dbReference type="Proteomes" id="UP000291831"/>
    </source>
</evidence>
<gene>
    <name evidence="2" type="ORF">AEth_00237</name>
</gene>